<evidence type="ECO:0000313" key="1">
    <source>
        <dbReference type="EMBL" id="CAA9289075.1"/>
    </source>
</evidence>
<protein>
    <submittedName>
        <fullName evidence="1">Uncharacterized protein</fullName>
    </submittedName>
</protein>
<gene>
    <name evidence="1" type="ORF">AVDCRST_MAG48-377</name>
</gene>
<dbReference type="Gene3D" id="3.40.50.150">
    <property type="entry name" value="Vaccinia Virus protein VP39"/>
    <property type="match status" value="1"/>
</dbReference>
<dbReference type="EMBL" id="CADCTS010000054">
    <property type="protein sequence ID" value="CAA9289075.1"/>
    <property type="molecule type" value="Genomic_DNA"/>
</dbReference>
<dbReference type="InterPro" id="IPR029063">
    <property type="entry name" value="SAM-dependent_MTases_sf"/>
</dbReference>
<accession>A0A6J4JW77</accession>
<reference evidence="1" key="1">
    <citation type="submission" date="2020-02" db="EMBL/GenBank/DDBJ databases">
        <authorList>
            <person name="Meier V. D."/>
        </authorList>
    </citation>
    <scope>NUCLEOTIDE SEQUENCE</scope>
    <source>
        <strain evidence="1">AVDCRST_MAG48</strain>
    </source>
</reference>
<organism evidence="1">
    <name type="scientific">uncultured Friedmanniella sp</name>
    <dbReference type="NCBI Taxonomy" id="335381"/>
    <lineage>
        <taxon>Bacteria</taxon>
        <taxon>Bacillati</taxon>
        <taxon>Actinomycetota</taxon>
        <taxon>Actinomycetes</taxon>
        <taxon>Propionibacteriales</taxon>
        <taxon>Nocardioidaceae</taxon>
        <taxon>Friedmanniella</taxon>
        <taxon>environmental samples</taxon>
    </lineage>
</organism>
<proteinExistence type="predicted"/>
<name>A0A6J4JW77_9ACTN</name>
<dbReference type="AlphaFoldDB" id="A0A6J4JW77"/>
<sequence length="44" mass="5104">MPGGRLVLDDYHAWSGCQRAVDEYFAGRPGYRLERRAQLHVVRT</sequence>